<proteinExistence type="inferred from homology"/>
<gene>
    <name evidence="15" type="primary">mycP</name>
    <name evidence="15" type="ORF">JW592_09640</name>
</gene>
<dbReference type="PROSITE" id="PS51892">
    <property type="entry name" value="SUBTILASE"/>
    <property type="match status" value="1"/>
</dbReference>
<evidence type="ECO:0000256" key="13">
    <source>
        <dbReference type="SAM" id="SignalP"/>
    </source>
</evidence>
<feature type="region of interest" description="Disordered" evidence="11">
    <location>
        <begin position="396"/>
        <end position="428"/>
    </location>
</feature>
<reference evidence="15 16" key="1">
    <citation type="submission" date="2021-02" db="EMBL/GenBank/DDBJ databases">
        <title>Streptomyces spirodelae sp. nov., isolated from duckweed.</title>
        <authorList>
            <person name="Saimee Y."/>
            <person name="Duangmal K."/>
        </authorList>
    </citation>
    <scope>NUCLEOTIDE SEQUENCE [LARGE SCALE GENOMIC DNA]</scope>
    <source>
        <strain evidence="15 16">DW4-2</strain>
    </source>
</reference>
<dbReference type="Gene3D" id="3.40.50.200">
    <property type="entry name" value="Peptidase S8/S53 domain"/>
    <property type="match status" value="1"/>
</dbReference>
<dbReference type="InterPro" id="IPR050131">
    <property type="entry name" value="Peptidase_S8_subtilisin-like"/>
</dbReference>
<keyword evidence="4 10" id="KW-0645">Protease</keyword>
<comment type="caution">
    <text evidence="15">The sequence shown here is derived from an EMBL/GenBank/DDBJ whole genome shotgun (WGS) entry which is preliminary data.</text>
</comment>
<protein>
    <submittedName>
        <fullName evidence="15">Type VII secretion-associated serine protease mycosin</fullName>
    </submittedName>
</protein>
<evidence type="ECO:0000313" key="16">
    <source>
        <dbReference type="Proteomes" id="UP001518976"/>
    </source>
</evidence>
<accession>A0ABS3WRI3</accession>
<dbReference type="PROSITE" id="PS00136">
    <property type="entry name" value="SUBTILASE_ASP"/>
    <property type="match status" value="1"/>
</dbReference>
<evidence type="ECO:0000259" key="14">
    <source>
        <dbReference type="Pfam" id="PF00082"/>
    </source>
</evidence>
<evidence type="ECO:0000256" key="8">
    <source>
        <dbReference type="ARBA" id="ARBA00022989"/>
    </source>
</evidence>
<evidence type="ECO:0000256" key="3">
    <source>
        <dbReference type="ARBA" id="ARBA00022475"/>
    </source>
</evidence>
<dbReference type="Pfam" id="PF00082">
    <property type="entry name" value="Peptidase_S8"/>
    <property type="match status" value="1"/>
</dbReference>
<keyword evidence="7 10" id="KW-0720">Serine protease</keyword>
<dbReference type="SUPFAM" id="SSF52743">
    <property type="entry name" value="Subtilisin-like"/>
    <property type="match status" value="1"/>
</dbReference>
<evidence type="ECO:0000256" key="12">
    <source>
        <dbReference type="SAM" id="Phobius"/>
    </source>
</evidence>
<evidence type="ECO:0000313" key="15">
    <source>
        <dbReference type="EMBL" id="MBO8185723.1"/>
    </source>
</evidence>
<comment type="similarity">
    <text evidence="2 10">Belongs to the peptidase S8 family.</text>
</comment>
<feature type="transmembrane region" description="Helical" evidence="12">
    <location>
        <begin position="372"/>
        <end position="392"/>
    </location>
</feature>
<dbReference type="GO" id="GO:0008233">
    <property type="term" value="F:peptidase activity"/>
    <property type="evidence" value="ECO:0007669"/>
    <property type="project" value="UniProtKB-KW"/>
</dbReference>
<evidence type="ECO:0000256" key="4">
    <source>
        <dbReference type="ARBA" id="ARBA00022670"/>
    </source>
</evidence>
<dbReference type="GO" id="GO:0006508">
    <property type="term" value="P:proteolysis"/>
    <property type="evidence" value="ECO:0007669"/>
    <property type="project" value="UniProtKB-KW"/>
</dbReference>
<keyword evidence="5 12" id="KW-0812">Transmembrane</keyword>
<evidence type="ECO:0000256" key="2">
    <source>
        <dbReference type="ARBA" id="ARBA00011073"/>
    </source>
</evidence>
<evidence type="ECO:0000256" key="7">
    <source>
        <dbReference type="ARBA" id="ARBA00022825"/>
    </source>
</evidence>
<feature type="domain" description="Peptidase S8/S53" evidence="14">
    <location>
        <begin position="66"/>
        <end position="329"/>
    </location>
</feature>
<sequence>MKRAPRSQRPPRSAAAGRALVTLVCALLALLPVTAGTAHAEGEGLQRQEWALQALHAKEAWKTTKGRGITVAVLDTGVDGSHPDLRRNVRGGKDMIRMGAEKGDRHWARHGTAMAGIIAGHGHGKGGKDGVLGIAPEARILPVRVLLEEKDPDRAKARDRRKSALADGIRWAADHGADVINLSLGDDSDSAHPDAREDAAVRYALRKGVVVVASAGNGGENGDHVSYPAAYPGVIAVAAVDRKGARAAFSTRRWYATVAAPGKDILIADPDRTYYQGWGTSAAAAFTSGAVALVRAAHPDLSPAQIKKLISDTAGHTPEGGRSDAVGTGIVDPAAAIEMGSHVEPREQRPAVGTYGKKFFGSARPGAGGPGWFAILAAVLGAVLIGTALAVHRGFTPRIPRRPPARAGWPGSGPQGGQGGQGPPPGRP</sequence>
<evidence type="ECO:0000256" key="1">
    <source>
        <dbReference type="ARBA" id="ARBA00004162"/>
    </source>
</evidence>
<keyword evidence="3" id="KW-1003">Cell membrane</keyword>
<keyword evidence="8 12" id="KW-1133">Transmembrane helix</keyword>
<dbReference type="InterPro" id="IPR015500">
    <property type="entry name" value="Peptidase_S8_subtilisin-rel"/>
</dbReference>
<dbReference type="PANTHER" id="PTHR43806:SF11">
    <property type="entry name" value="CEREVISIN-RELATED"/>
    <property type="match status" value="1"/>
</dbReference>
<keyword evidence="13" id="KW-0732">Signal</keyword>
<feature type="signal peptide" evidence="13">
    <location>
        <begin position="1"/>
        <end position="40"/>
    </location>
</feature>
<evidence type="ECO:0000256" key="10">
    <source>
        <dbReference type="PROSITE-ProRule" id="PRU01240"/>
    </source>
</evidence>
<dbReference type="InterPro" id="IPR036852">
    <property type="entry name" value="Peptidase_S8/S53_dom_sf"/>
</dbReference>
<comment type="subcellular location">
    <subcellularLocation>
        <location evidence="1">Cell membrane</location>
        <topology evidence="1">Single-pass membrane protein</topology>
    </subcellularLocation>
</comment>
<dbReference type="PRINTS" id="PR00723">
    <property type="entry name" value="SUBTILISIN"/>
</dbReference>
<dbReference type="EMBL" id="JAFFZN010000006">
    <property type="protein sequence ID" value="MBO8185723.1"/>
    <property type="molecule type" value="Genomic_DNA"/>
</dbReference>
<keyword evidence="9 12" id="KW-0472">Membrane</keyword>
<evidence type="ECO:0000256" key="5">
    <source>
        <dbReference type="ARBA" id="ARBA00022692"/>
    </source>
</evidence>
<dbReference type="RefSeq" id="WP_209264524.1">
    <property type="nucleotide sequence ID" value="NZ_JAFFZN010000006.1"/>
</dbReference>
<dbReference type="Proteomes" id="UP001518976">
    <property type="component" value="Unassembled WGS sequence"/>
</dbReference>
<organism evidence="15 16">
    <name type="scientific">Streptomyces spirodelae</name>
    <dbReference type="NCBI Taxonomy" id="2812904"/>
    <lineage>
        <taxon>Bacteria</taxon>
        <taxon>Bacillati</taxon>
        <taxon>Actinomycetota</taxon>
        <taxon>Actinomycetes</taxon>
        <taxon>Kitasatosporales</taxon>
        <taxon>Streptomycetaceae</taxon>
        <taxon>Streptomyces</taxon>
    </lineage>
</organism>
<name>A0ABS3WRI3_9ACTN</name>
<keyword evidence="6 10" id="KW-0378">Hydrolase</keyword>
<feature type="active site" description="Charge relay system" evidence="10">
    <location>
        <position position="75"/>
    </location>
</feature>
<dbReference type="InterPro" id="IPR023827">
    <property type="entry name" value="Peptidase_S8_Asp-AS"/>
</dbReference>
<dbReference type="InterPro" id="IPR000209">
    <property type="entry name" value="Peptidase_S8/S53_dom"/>
</dbReference>
<evidence type="ECO:0000256" key="9">
    <source>
        <dbReference type="ARBA" id="ARBA00023136"/>
    </source>
</evidence>
<dbReference type="NCBIfam" id="TIGR03921">
    <property type="entry name" value="T7SS_mycosin"/>
    <property type="match status" value="1"/>
</dbReference>
<dbReference type="PANTHER" id="PTHR43806">
    <property type="entry name" value="PEPTIDASE S8"/>
    <property type="match status" value="1"/>
</dbReference>
<keyword evidence="16" id="KW-1185">Reference proteome</keyword>
<feature type="active site" description="Charge relay system" evidence="10">
    <location>
        <position position="110"/>
    </location>
</feature>
<feature type="active site" description="Charge relay system" evidence="10">
    <location>
        <position position="281"/>
    </location>
</feature>
<dbReference type="InterPro" id="IPR023834">
    <property type="entry name" value="T7SS_pept_S8A_mycosin"/>
</dbReference>
<feature type="compositionally biased region" description="Gly residues" evidence="11">
    <location>
        <begin position="410"/>
        <end position="421"/>
    </location>
</feature>
<feature type="chain" id="PRO_5047447664" evidence="13">
    <location>
        <begin position="41"/>
        <end position="428"/>
    </location>
</feature>
<evidence type="ECO:0000256" key="6">
    <source>
        <dbReference type="ARBA" id="ARBA00022801"/>
    </source>
</evidence>
<evidence type="ECO:0000256" key="11">
    <source>
        <dbReference type="SAM" id="MobiDB-lite"/>
    </source>
</evidence>